<dbReference type="InterPro" id="IPR003593">
    <property type="entry name" value="AAA+_ATPase"/>
</dbReference>
<dbReference type="Pfam" id="PF00931">
    <property type="entry name" value="NB-ARC"/>
    <property type="match status" value="1"/>
</dbReference>
<dbReference type="PRINTS" id="PR00364">
    <property type="entry name" value="DISEASERSIST"/>
</dbReference>
<evidence type="ECO:0000256" key="6">
    <source>
        <dbReference type="SAM" id="MobiDB-lite"/>
    </source>
</evidence>
<dbReference type="Proteomes" id="UP001596074">
    <property type="component" value="Unassembled WGS sequence"/>
</dbReference>
<gene>
    <name evidence="8" type="ORF">ACFPZN_31280</name>
</gene>
<evidence type="ECO:0000313" key="9">
    <source>
        <dbReference type="Proteomes" id="UP001596074"/>
    </source>
</evidence>
<evidence type="ECO:0000256" key="1">
    <source>
        <dbReference type="ARBA" id="ARBA00005820"/>
    </source>
</evidence>
<dbReference type="InterPro" id="IPR001867">
    <property type="entry name" value="OmpR/PhoB-type_DNA-bd"/>
</dbReference>
<feature type="DNA-binding region" description="OmpR/PhoB-type" evidence="5">
    <location>
        <begin position="4"/>
        <end position="105"/>
    </location>
</feature>
<proteinExistence type="inferred from homology"/>
<dbReference type="PANTHER" id="PTHR35807:SF1">
    <property type="entry name" value="TRANSCRIPTIONAL REGULATOR REDD"/>
    <property type="match status" value="1"/>
</dbReference>
<keyword evidence="2" id="KW-0805">Transcription regulation</keyword>
<organism evidence="8 9">
    <name type="scientific">Actinomadura rugatobispora</name>
    <dbReference type="NCBI Taxonomy" id="1994"/>
    <lineage>
        <taxon>Bacteria</taxon>
        <taxon>Bacillati</taxon>
        <taxon>Actinomycetota</taxon>
        <taxon>Actinomycetes</taxon>
        <taxon>Streptosporangiales</taxon>
        <taxon>Thermomonosporaceae</taxon>
        <taxon>Actinomadura</taxon>
    </lineage>
</organism>
<dbReference type="SUPFAM" id="SSF46894">
    <property type="entry name" value="C-terminal effector domain of the bipartite response regulators"/>
    <property type="match status" value="1"/>
</dbReference>
<evidence type="ECO:0000256" key="3">
    <source>
        <dbReference type="ARBA" id="ARBA00023125"/>
    </source>
</evidence>
<dbReference type="PROSITE" id="PS51755">
    <property type="entry name" value="OMPR_PHOB"/>
    <property type="match status" value="1"/>
</dbReference>
<dbReference type="Pfam" id="PF00486">
    <property type="entry name" value="Trans_reg_C"/>
    <property type="match status" value="1"/>
</dbReference>
<keyword evidence="4" id="KW-0804">Transcription</keyword>
<dbReference type="InterPro" id="IPR005158">
    <property type="entry name" value="BTAD"/>
</dbReference>
<dbReference type="SUPFAM" id="SSF52540">
    <property type="entry name" value="P-loop containing nucleoside triphosphate hydrolases"/>
    <property type="match status" value="1"/>
</dbReference>
<protein>
    <submittedName>
        <fullName evidence="8">BTAD domain-containing putative transcriptional regulator</fullName>
    </submittedName>
</protein>
<feature type="compositionally biased region" description="Pro residues" evidence="6">
    <location>
        <begin position="645"/>
        <end position="656"/>
    </location>
</feature>
<dbReference type="Gene3D" id="1.25.40.10">
    <property type="entry name" value="Tetratricopeptide repeat domain"/>
    <property type="match status" value="1"/>
</dbReference>
<evidence type="ECO:0000259" key="7">
    <source>
        <dbReference type="PROSITE" id="PS51755"/>
    </source>
</evidence>
<dbReference type="SMART" id="SM00382">
    <property type="entry name" value="AAA"/>
    <property type="match status" value="1"/>
</dbReference>
<dbReference type="InterPro" id="IPR016032">
    <property type="entry name" value="Sig_transdc_resp-reg_C-effctor"/>
</dbReference>
<dbReference type="RefSeq" id="WP_378285863.1">
    <property type="nucleotide sequence ID" value="NZ_JBHSON010000050.1"/>
</dbReference>
<dbReference type="InterPro" id="IPR011990">
    <property type="entry name" value="TPR-like_helical_dom_sf"/>
</dbReference>
<evidence type="ECO:0000313" key="8">
    <source>
        <dbReference type="EMBL" id="MFC5750132.1"/>
    </source>
</evidence>
<comment type="similarity">
    <text evidence="1">Belongs to the AfsR/DnrI/RedD regulatory family.</text>
</comment>
<sequence>MSGGRGARAADSYLHCGVLGPLLVTVDGQAIGLGAAKQRALLATLALSAGRPVPYHRLVDCVWGQWPPATARATLHSHVRRIRLAFGSERAHSIRSVPGGYRLDVDADPDAGPGGGGVQLDLSRFRVLTSAAARCGRDDDVAGEAARLREAMTLWRGPVLADVASETLHREEVPLITEERLNAHERLIDAELRLGRYRGVVAELRELTAEHPLRERFWAQQVIALHGAGRTAEALAAYRHARQRLAQELGLDPGEHLRQLETAILSGRTGLDLVSETIGPAIAEPAAPAAPAYAAPAAHPAIPRQLPPGVGAVVGRDREVGALLATLRPGIGTAASRAVPIALITGRAGVGKTVLAVYVAHLLAENYPDGQLYLDLNRAGAQRLDPAHALMRLLSSLGVDHRQTPDDLDDRVGMFRSIVNGRRVLVVLDNATDEAQVRPLLPGSSSCAVLATSRRRLGGLDVARSLELDVLPPDQALELLRHVLGRRRVAGEQPAAEELARLCGGLPLAVRIAAARLVTKPHWPLVRLVARLREESARLDELVHGGLDIRAPLALSHRALDDRTKMVFHRIALLPEPDFGVQSAAAIADLSDTDTEAALERLVDARLLDVAVPGTVAEIRYRLPDLVRLFAHERARAEESNTPYQDPPTSPTPEGPSPARKRLVSETPAPPG</sequence>
<dbReference type="InterPro" id="IPR036388">
    <property type="entry name" value="WH-like_DNA-bd_sf"/>
</dbReference>
<dbReference type="PANTHER" id="PTHR35807">
    <property type="entry name" value="TRANSCRIPTIONAL REGULATOR REDD-RELATED"/>
    <property type="match status" value="1"/>
</dbReference>
<evidence type="ECO:0000256" key="4">
    <source>
        <dbReference type="ARBA" id="ARBA00023163"/>
    </source>
</evidence>
<dbReference type="Gene3D" id="1.10.10.10">
    <property type="entry name" value="Winged helix-like DNA-binding domain superfamily/Winged helix DNA-binding domain"/>
    <property type="match status" value="1"/>
</dbReference>
<dbReference type="InterPro" id="IPR027417">
    <property type="entry name" value="P-loop_NTPase"/>
</dbReference>
<dbReference type="InterPro" id="IPR051677">
    <property type="entry name" value="AfsR-DnrI-RedD_regulator"/>
</dbReference>
<dbReference type="Pfam" id="PF03704">
    <property type="entry name" value="BTAD"/>
    <property type="match status" value="1"/>
</dbReference>
<evidence type="ECO:0000256" key="2">
    <source>
        <dbReference type="ARBA" id="ARBA00023015"/>
    </source>
</evidence>
<accession>A0ABW1A610</accession>
<dbReference type="EMBL" id="JBHSON010000050">
    <property type="protein sequence ID" value="MFC5750132.1"/>
    <property type="molecule type" value="Genomic_DNA"/>
</dbReference>
<dbReference type="Gene3D" id="3.40.50.300">
    <property type="entry name" value="P-loop containing nucleotide triphosphate hydrolases"/>
    <property type="match status" value="1"/>
</dbReference>
<dbReference type="SMART" id="SM01043">
    <property type="entry name" value="BTAD"/>
    <property type="match status" value="1"/>
</dbReference>
<dbReference type="SMART" id="SM00862">
    <property type="entry name" value="Trans_reg_C"/>
    <property type="match status" value="1"/>
</dbReference>
<feature type="domain" description="OmpR/PhoB-type" evidence="7">
    <location>
        <begin position="4"/>
        <end position="105"/>
    </location>
</feature>
<dbReference type="InterPro" id="IPR002182">
    <property type="entry name" value="NB-ARC"/>
</dbReference>
<keyword evidence="3 5" id="KW-0238">DNA-binding</keyword>
<name>A0ABW1A610_9ACTN</name>
<dbReference type="CDD" id="cd15831">
    <property type="entry name" value="BTAD"/>
    <property type="match status" value="1"/>
</dbReference>
<comment type="caution">
    <text evidence="8">The sequence shown here is derived from an EMBL/GenBank/DDBJ whole genome shotgun (WGS) entry which is preliminary data.</text>
</comment>
<reference evidence="9" key="1">
    <citation type="journal article" date="2019" name="Int. J. Syst. Evol. Microbiol.">
        <title>The Global Catalogue of Microorganisms (GCM) 10K type strain sequencing project: providing services to taxonomists for standard genome sequencing and annotation.</title>
        <authorList>
            <consortium name="The Broad Institute Genomics Platform"/>
            <consortium name="The Broad Institute Genome Sequencing Center for Infectious Disease"/>
            <person name="Wu L."/>
            <person name="Ma J."/>
        </authorList>
    </citation>
    <scope>NUCLEOTIDE SEQUENCE [LARGE SCALE GENOMIC DNA]</scope>
    <source>
        <strain evidence="9">KCTC 42087</strain>
    </source>
</reference>
<feature type="region of interest" description="Disordered" evidence="6">
    <location>
        <begin position="634"/>
        <end position="672"/>
    </location>
</feature>
<dbReference type="SUPFAM" id="SSF48452">
    <property type="entry name" value="TPR-like"/>
    <property type="match status" value="1"/>
</dbReference>
<keyword evidence="9" id="KW-1185">Reference proteome</keyword>
<evidence type="ECO:0000256" key="5">
    <source>
        <dbReference type="PROSITE-ProRule" id="PRU01091"/>
    </source>
</evidence>